<protein>
    <recommendedName>
        <fullName evidence="4">Lipoprotein</fullName>
    </recommendedName>
</protein>
<evidence type="ECO:0000313" key="2">
    <source>
        <dbReference type="EMBL" id="UWX05282.1"/>
    </source>
</evidence>
<dbReference type="RefSeq" id="WP_334314854.1">
    <property type="nucleotide sequence ID" value="NZ_CP065938.1"/>
</dbReference>
<feature type="chain" id="PRO_5045504398" description="Lipoprotein" evidence="1">
    <location>
        <begin position="36"/>
        <end position="263"/>
    </location>
</feature>
<keyword evidence="3" id="KW-1185">Reference proteome</keyword>
<proteinExistence type="predicted"/>
<dbReference type="EMBL" id="CP065938">
    <property type="protein sequence ID" value="UWX05282.1"/>
    <property type="molecule type" value="Genomic_DNA"/>
</dbReference>
<accession>A0ABY5XZG0</accession>
<feature type="signal peptide" evidence="1">
    <location>
        <begin position="1"/>
        <end position="35"/>
    </location>
</feature>
<evidence type="ECO:0000313" key="3">
    <source>
        <dbReference type="Proteomes" id="UP001058120"/>
    </source>
</evidence>
<dbReference type="Proteomes" id="UP001058120">
    <property type="component" value="Chromosome"/>
</dbReference>
<organism evidence="2 3">
    <name type="scientific">Taurinivorans muris</name>
    <dbReference type="NCBI Taxonomy" id="2787751"/>
    <lineage>
        <taxon>Bacteria</taxon>
        <taxon>Pseudomonadati</taxon>
        <taxon>Thermodesulfobacteriota</taxon>
        <taxon>Desulfovibrionia</taxon>
        <taxon>Desulfovibrionales</taxon>
        <taxon>Desulfovibrionaceae</taxon>
        <taxon>Taurinivorans</taxon>
    </lineage>
</organism>
<keyword evidence="1" id="KW-0732">Signal</keyword>
<gene>
    <name evidence="2" type="ORF">JBF11_07445</name>
</gene>
<reference evidence="2" key="1">
    <citation type="submission" date="2020-12" db="EMBL/GenBank/DDBJ databases">
        <title>Taurinivorans muris gen. nov., sp. nov., fundamental and realized metabolic niche of a ubiquitous sulfidogenic bacterium in the murine intestine.</title>
        <authorList>
            <person name="Ye H."/>
            <person name="Hanson B.T."/>
            <person name="Loy A."/>
        </authorList>
    </citation>
    <scope>NUCLEOTIDE SEQUENCE</scope>
    <source>
        <strain evidence="2">LT0009</strain>
    </source>
</reference>
<name>A0ABY5XZG0_9BACT</name>
<sequence length="263" mass="30045">MKNFTLFQHNKKKQNIIPLLLAALLLCSCSTISNTADYVADKTEEFTSPREGRLDFDLQDGLRFYKAAEIYTGEIITYVHPTANLPEKPTALFVPLGLVQNSRDHYAVSQGVSRLVYENFLAEKTFAALEYSDYTVPYRTEQMLPYARQKGADYLIGGVINQYYDGTSGGDSRFALQLFVYQAETGDLMWSLHHSGILPHKADSDFAFFKIKNRMPVNPMSTLISAVSRELAVLLHYWTDEKYMKKWEQSQKEKEIFGDPDAF</sequence>
<evidence type="ECO:0000256" key="1">
    <source>
        <dbReference type="SAM" id="SignalP"/>
    </source>
</evidence>
<evidence type="ECO:0008006" key="4">
    <source>
        <dbReference type="Google" id="ProtNLM"/>
    </source>
</evidence>
<dbReference type="PROSITE" id="PS51257">
    <property type="entry name" value="PROKAR_LIPOPROTEIN"/>
    <property type="match status" value="1"/>
</dbReference>